<dbReference type="RefSeq" id="WP_068424241.1">
    <property type="nucleotide sequence ID" value="NZ_LVHI01000012.1"/>
</dbReference>
<reference evidence="2 3" key="1">
    <citation type="submission" date="2016-03" db="EMBL/GenBank/DDBJ databases">
        <title>Genome sequence of Rhodococcus kyotonensis KB10.</title>
        <authorList>
            <person name="Jeong H."/>
            <person name="Hong C.E."/>
            <person name="Jo S.H."/>
            <person name="Park J.M."/>
        </authorList>
    </citation>
    <scope>NUCLEOTIDE SEQUENCE [LARGE SCALE GENOMIC DNA]</scope>
    <source>
        <strain evidence="2 3">KB10</strain>
    </source>
</reference>
<organism evidence="2 3">
    <name type="scientific">Rhodococcoides kyotonense</name>
    <dbReference type="NCBI Taxonomy" id="398843"/>
    <lineage>
        <taxon>Bacteria</taxon>
        <taxon>Bacillati</taxon>
        <taxon>Actinomycetota</taxon>
        <taxon>Actinomycetes</taxon>
        <taxon>Mycobacteriales</taxon>
        <taxon>Nocardiaceae</taxon>
        <taxon>Rhodococcoides</taxon>
    </lineage>
</organism>
<evidence type="ECO:0000313" key="2">
    <source>
        <dbReference type="EMBL" id="OAK54269.1"/>
    </source>
</evidence>
<comment type="caution">
    <text evidence="2">The sequence shown here is derived from an EMBL/GenBank/DDBJ whole genome shotgun (WGS) entry which is preliminary data.</text>
</comment>
<evidence type="ECO:0000256" key="1">
    <source>
        <dbReference type="SAM" id="MobiDB-lite"/>
    </source>
</evidence>
<keyword evidence="3" id="KW-1185">Reference proteome</keyword>
<name>A0A177YGB6_9NOCA</name>
<evidence type="ECO:0000313" key="3">
    <source>
        <dbReference type="Proteomes" id="UP000077519"/>
    </source>
</evidence>
<sequence length="130" mass="13874">MATDSEKTLEDISDQAEDAPQTEVPAGALKAVREFVGEHGGSGHVVVQPIGRAGTRVTLVGADGVLGDQVVANDEIARALVDQVDSLSESEWDRDLVSSVNPAPGHYRRMAGWVARQTRFPKARNAALEK</sequence>
<protein>
    <submittedName>
        <fullName evidence="2">Uncharacterized protein</fullName>
    </submittedName>
</protein>
<dbReference type="AlphaFoldDB" id="A0A177YGB6"/>
<feature type="compositionally biased region" description="Basic and acidic residues" evidence="1">
    <location>
        <begin position="1"/>
        <end position="10"/>
    </location>
</feature>
<accession>A0A177YGB6</accession>
<feature type="region of interest" description="Disordered" evidence="1">
    <location>
        <begin position="1"/>
        <end position="24"/>
    </location>
</feature>
<dbReference type="Proteomes" id="UP000077519">
    <property type="component" value="Unassembled WGS sequence"/>
</dbReference>
<proteinExistence type="predicted"/>
<gene>
    <name evidence="2" type="ORF">A3K89_02335</name>
</gene>
<dbReference type="EMBL" id="LVHI01000012">
    <property type="protein sequence ID" value="OAK54269.1"/>
    <property type="molecule type" value="Genomic_DNA"/>
</dbReference>